<evidence type="ECO:0000313" key="8">
    <source>
        <dbReference type="Proteomes" id="UP000192223"/>
    </source>
</evidence>
<keyword evidence="6" id="KW-1133">Transmembrane helix</keyword>
<dbReference type="PANTHER" id="PTHR23026:SF90">
    <property type="entry name" value="IODOTYROSINE DEIODINASE 1"/>
    <property type="match status" value="1"/>
</dbReference>
<dbReference type="RefSeq" id="XP_025834992.1">
    <property type="nucleotide sequence ID" value="XM_025979207.1"/>
</dbReference>
<feature type="transmembrane region" description="Helical" evidence="6">
    <location>
        <begin position="7"/>
        <end position="30"/>
    </location>
</feature>
<gene>
    <name evidence="9 10" type="primary">LOC108735739</name>
</gene>
<dbReference type="CDD" id="cd02144">
    <property type="entry name" value="iodotyrosine_dehalogenase"/>
    <property type="match status" value="1"/>
</dbReference>
<evidence type="ECO:0000256" key="2">
    <source>
        <dbReference type="ARBA" id="ARBA00007118"/>
    </source>
</evidence>
<dbReference type="SUPFAM" id="SSF55469">
    <property type="entry name" value="FMN-dependent nitroreductase-like"/>
    <property type="match status" value="1"/>
</dbReference>
<keyword evidence="6" id="KW-0812">Transmembrane</keyword>
<evidence type="ECO:0000256" key="1">
    <source>
        <dbReference type="ARBA" id="ARBA00001917"/>
    </source>
</evidence>
<dbReference type="Proteomes" id="UP000192223">
    <property type="component" value="Unplaced"/>
</dbReference>
<protein>
    <submittedName>
        <fullName evidence="9 10">Iodotyrosine deiodinase 1 isoform X1</fullName>
    </submittedName>
</protein>
<proteinExistence type="inferred from homology"/>
<dbReference type="InterPro" id="IPR029479">
    <property type="entry name" value="Nitroreductase"/>
</dbReference>
<dbReference type="RefSeq" id="XP_018323366.1">
    <property type="nucleotide sequence ID" value="XM_018467864.2"/>
</dbReference>
<comment type="cofactor">
    <cofactor evidence="1">
        <name>FMN</name>
        <dbReference type="ChEBI" id="CHEBI:58210"/>
    </cofactor>
</comment>
<comment type="similarity">
    <text evidence="2">Belongs to the nitroreductase family.</text>
</comment>
<dbReference type="GO" id="GO:0140616">
    <property type="term" value="F:iodotyrosine deiodinase activity"/>
    <property type="evidence" value="ECO:0007669"/>
    <property type="project" value="UniProtKB-ARBA"/>
</dbReference>
<sequence>MTSVGHNLYYILTFTFILYPFLRIVCFIYNKIWKVENCENFIDRIHAENDDKGEEDDGLIPSLPEELEHIPLKFGRLSVDESLKRSEDFYVLLNSRRSVRHFSKETVPLKIIHNIIKTAGTSPSGAHTEPWTYICVISEEMKQKIRTIIETEEEINYKKRMGKVWTTDLKPLKTNWIKEYLTDAPCLILIFKQTYSFKNDGQRRLHYYNEQSVCLSAGILLAAIHNAGLVSLVSTPLNCGPAIRELLGRPTYEKLSLLLPVGYPAENCTVPDLKRKALEEILIEF</sequence>
<organism evidence="8 9">
    <name type="scientific">Agrilus planipennis</name>
    <name type="common">Emerald ash borer</name>
    <name type="synonym">Agrilus marcopoli</name>
    <dbReference type="NCBI Taxonomy" id="224129"/>
    <lineage>
        <taxon>Eukaryota</taxon>
        <taxon>Metazoa</taxon>
        <taxon>Ecdysozoa</taxon>
        <taxon>Arthropoda</taxon>
        <taxon>Hexapoda</taxon>
        <taxon>Insecta</taxon>
        <taxon>Pterygota</taxon>
        <taxon>Neoptera</taxon>
        <taxon>Endopterygota</taxon>
        <taxon>Coleoptera</taxon>
        <taxon>Polyphaga</taxon>
        <taxon>Elateriformia</taxon>
        <taxon>Buprestoidea</taxon>
        <taxon>Buprestidae</taxon>
        <taxon>Agrilinae</taxon>
        <taxon>Agrilus</taxon>
    </lineage>
</organism>
<accession>A0A1W4WHE4</accession>
<reference evidence="9 10" key="1">
    <citation type="submission" date="2025-04" db="UniProtKB">
        <authorList>
            <consortium name="RefSeq"/>
        </authorList>
    </citation>
    <scope>IDENTIFICATION</scope>
    <source>
        <tissue evidence="9 10">Entire body</tissue>
    </source>
</reference>
<name>A0A1W4WHE4_AGRPL</name>
<dbReference type="GO" id="GO:0005886">
    <property type="term" value="C:plasma membrane"/>
    <property type="evidence" value="ECO:0007669"/>
    <property type="project" value="TreeGrafter"/>
</dbReference>
<evidence type="ECO:0000313" key="10">
    <source>
        <dbReference type="RefSeq" id="XP_025834992.1"/>
    </source>
</evidence>
<dbReference type="PANTHER" id="PTHR23026">
    <property type="entry name" value="NADPH NITROREDUCTASE"/>
    <property type="match status" value="1"/>
</dbReference>
<dbReference type="Pfam" id="PF00881">
    <property type="entry name" value="Nitroreductase"/>
    <property type="match status" value="1"/>
</dbReference>
<evidence type="ECO:0000313" key="9">
    <source>
        <dbReference type="RefSeq" id="XP_018323366.1"/>
    </source>
</evidence>
<evidence type="ECO:0000256" key="4">
    <source>
        <dbReference type="ARBA" id="ARBA00022643"/>
    </source>
</evidence>
<evidence type="ECO:0000256" key="6">
    <source>
        <dbReference type="SAM" id="Phobius"/>
    </source>
</evidence>
<dbReference type="STRING" id="224129.A0A1W4WHE4"/>
<dbReference type="GO" id="GO:0006570">
    <property type="term" value="P:tyrosine metabolic process"/>
    <property type="evidence" value="ECO:0007669"/>
    <property type="project" value="TreeGrafter"/>
</dbReference>
<dbReference type="KEGG" id="apln:108735739"/>
<keyword evidence="4" id="KW-0288">FMN</keyword>
<dbReference type="GO" id="GO:0032553">
    <property type="term" value="F:ribonucleotide binding"/>
    <property type="evidence" value="ECO:0007669"/>
    <property type="project" value="UniProtKB-ARBA"/>
</dbReference>
<keyword evidence="8" id="KW-1185">Reference proteome</keyword>
<dbReference type="InterPro" id="IPR050627">
    <property type="entry name" value="Nitroreductase/BluB"/>
</dbReference>
<feature type="domain" description="Nitroreductase" evidence="7">
    <location>
        <begin position="95"/>
        <end position="263"/>
    </location>
</feature>
<dbReference type="InterPro" id="IPR000415">
    <property type="entry name" value="Nitroreductase-like"/>
</dbReference>
<dbReference type="Gene3D" id="3.40.109.10">
    <property type="entry name" value="NADH Oxidase"/>
    <property type="match status" value="1"/>
</dbReference>
<dbReference type="GeneID" id="108735739"/>
<keyword evidence="5" id="KW-0560">Oxidoreductase</keyword>
<dbReference type="OrthoDB" id="41362at2759"/>
<dbReference type="FunFam" id="3.40.109.10:FF:000004">
    <property type="entry name" value="Iodotyrosine deiodinase 1"/>
    <property type="match status" value="1"/>
</dbReference>
<evidence type="ECO:0000256" key="3">
    <source>
        <dbReference type="ARBA" id="ARBA00022630"/>
    </source>
</evidence>
<evidence type="ECO:0000259" key="7">
    <source>
        <dbReference type="Pfam" id="PF00881"/>
    </source>
</evidence>
<evidence type="ECO:0000256" key="5">
    <source>
        <dbReference type="ARBA" id="ARBA00023002"/>
    </source>
</evidence>
<dbReference type="AlphaFoldDB" id="A0A1W4WHE4"/>
<keyword evidence="3" id="KW-0285">Flavoprotein</keyword>
<keyword evidence="6" id="KW-0472">Membrane</keyword>